<dbReference type="AlphaFoldDB" id="A0A4S4C422"/>
<evidence type="ECO:0000256" key="8">
    <source>
        <dbReference type="ARBA" id="ARBA00038436"/>
    </source>
</evidence>
<dbReference type="InterPro" id="IPR007387">
    <property type="entry name" value="TRAP_DctQ"/>
</dbReference>
<dbReference type="Pfam" id="PF04290">
    <property type="entry name" value="DctQ"/>
    <property type="match status" value="1"/>
</dbReference>
<protein>
    <submittedName>
        <fullName evidence="10">TRAP transporter small permease</fullName>
    </submittedName>
</protein>
<evidence type="ECO:0000256" key="4">
    <source>
        <dbReference type="ARBA" id="ARBA00022519"/>
    </source>
</evidence>
<dbReference type="GO" id="GO:0005886">
    <property type="term" value="C:plasma membrane"/>
    <property type="evidence" value="ECO:0007669"/>
    <property type="project" value="UniProtKB-SubCell"/>
</dbReference>
<dbReference type="PANTHER" id="PTHR35011:SF2">
    <property type="entry name" value="2,3-DIKETO-L-GULONATE TRAP TRANSPORTER SMALL PERMEASE PROTEIN YIAM"/>
    <property type="match status" value="1"/>
</dbReference>
<dbReference type="EMBL" id="SSNT01000002">
    <property type="protein sequence ID" value="THF82520.1"/>
    <property type="molecule type" value="Genomic_DNA"/>
</dbReference>
<dbReference type="RefSeq" id="WP_136351817.1">
    <property type="nucleotide sequence ID" value="NZ_CP046266.1"/>
</dbReference>
<dbReference type="PANTHER" id="PTHR35011">
    <property type="entry name" value="2,3-DIKETO-L-GULONATE TRAP TRANSPORTER SMALL PERMEASE PROTEIN YIAM"/>
    <property type="match status" value="1"/>
</dbReference>
<feature type="domain" description="Tripartite ATP-independent periplasmic transporters DctQ component" evidence="9">
    <location>
        <begin position="23"/>
        <end position="150"/>
    </location>
</feature>
<evidence type="ECO:0000259" key="9">
    <source>
        <dbReference type="Pfam" id="PF04290"/>
    </source>
</evidence>
<dbReference type="OrthoDB" id="9815614at2"/>
<sequence>MQTVRKWVDQTLAFLTCTLMGIMVLISIWQVFTRYVLNAPSTFSEEFLRYSLIWVSMLGSAYVFGRKKHFAIEFIIEKLSKKKALIMNVLIEIVIISFAIIVMVIGGSKTVLTTMAQSSAGLGIPMGYVYLSLPVSGILITGYSLLSLIEAKNKPEVDLVNDDLEMSYQKLKSKILE</sequence>
<evidence type="ECO:0000256" key="1">
    <source>
        <dbReference type="ARBA" id="ARBA00004429"/>
    </source>
</evidence>
<dbReference type="Proteomes" id="UP000310334">
    <property type="component" value="Unassembled WGS sequence"/>
</dbReference>
<keyword evidence="4" id="KW-0997">Cell inner membrane</keyword>
<comment type="subcellular location">
    <subcellularLocation>
        <location evidence="1">Cell inner membrane</location>
        <topology evidence="1">Multi-pass membrane protein</topology>
    </subcellularLocation>
</comment>
<evidence type="ECO:0000256" key="2">
    <source>
        <dbReference type="ARBA" id="ARBA00022448"/>
    </source>
</evidence>
<proteinExistence type="inferred from homology"/>
<evidence type="ECO:0000256" key="6">
    <source>
        <dbReference type="ARBA" id="ARBA00022989"/>
    </source>
</evidence>
<name>A0A4S4C422_9BACI</name>
<evidence type="ECO:0000313" key="10">
    <source>
        <dbReference type="EMBL" id="THF82520.1"/>
    </source>
</evidence>
<comment type="caution">
    <text evidence="10">The sequence shown here is derived from an EMBL/GenBank/DDBJ whole genome shotgun (WGS) entry which is preliminary data.</text>
</comment>
<evidence type="ECO:0000256" key="3">
    <source>
        <dbReference type="ARBA" id="ARBA00022475"/>
    </source>
</evidence>
<dbReference type="InterPro" id="IPR055348">
    <property type="entry name" value="DctQ"/>
</dbReference>
<accession>A0A4S4C422</accession>
<keyword evidence="2" id="KW-0813">Transport</keyword>
<dbReference type="GO" id="GO:0015740">
    <property type="term" value="P:C4-dicarboxylate transport"/>
    <property type="evidence" value="ECO:0007669"/>
    <property type="project" value="TreeGrafter"/>
</dbReference>
<keyword evidence="5" id="KW-0812">Transmembrane</keyword>
<reference evidence="10 11" key="1">
    <citation type="submission" date="2019-04" db="EMBL/GenBank/DDBJ databases">
        <title>Bacillus sediminilitoris sp. nov., isolated from a tidal flat sediment on the East China Sea.</title>
        <authorList>
            <person name="Wei Y."/>
            <person name="Mao H."/>
            <person name="Fang J."/>
        </authorList>
    </citation>
    <scope>NUCLEOTIDE SEQUENCE [LARGE SCALE GENOMIC DNA]</scope>
    <source>
        <strain evidence="10 11">DSL-17</strain>
    </source>
</reference>
<keyword evidence="3" id="KW-1003">Cell membrane</keyword>
<evidence type="ECO:0000256" key="5">
    <source>
        <dbReference type="ARBA" id="ARBA00022692"/>
    </source>
</evidence>
<keyword evidence="11" id="KW-1185">Reference proteome</keyword>
<organism evidence="10 11">
    <name type="scientific">Metabacillus sediminilitoris</name>
    <dbReference type="NCBI Taxonomy" id="2567941"/>
    <lineage>
        <taxon>Bacteria</taxon>
        <taxon>Bacillati</taxon>
        <taxon>Bacillota</taxon>
        <taxon>Bacilli</taxon>
        <taxon>Bacillales</taxon>
        <taxon>Bacillaceae</taxon>
        <taxon>Metabacillus</taxon>
    </lineage>
</organism>
<keyword evidence="6" id="KW-1133">Transmembrane helix</keyword>
<gene>
    <name evidence="10" type="ORF">E6W99_03610</name>
</gene>
<keyword evidence="7" id="KW-0472">Membrane</keyword>
<comment type="similarity">
    <text evidence="8">Belongs to the TRAP transporter small permease family.</text>
</comment>
<evidence type="ECO:0000256" key="7">
    <source>
        <dbReference type="ARBA" id="ARBA00023136"/>
    </source>
</evidence>
<dbReference type="GO" id="GO:0022857">
    <property type="term" value="F:transmembrane transporter activity"/>
    <property type="evidence" value="ECO:0007669"/>
    <property type="project" value="TreeGrafter"/>
</dbReference>
<evidence type="ECO:0000313" key="11">
    <source>
        <dbReference type="Proteomes" id="UP000310334"/>
    </source>
</evidence>